<sequence length="241" mass="27497">MTIRIAMWSGPRNISTAMMRSWENRPDCDVVDEPFYAFYLQQTQSPHPYFDEVIQAQSSNYDTVATQLSQGPVNAKIQYQKHMTHHMLANVDLSWTKNIRHCFLIREPSEIVNSYTQSRGVCSAEDIGIIRQSQLFDEISQVTGQNIPVINSNDVLQHADRLIPKLCDALQVEFSANMLSWPSGRRCSDGVWAKHWYHSVEASTGFATVAKKTFTLNSAQQRVVDQVMPYYTHLKAHSISL</sequence>
<comment type="similarity">
    <text evidence="1">Belongs to the class-IV pyridoxal-phosphate-dependent aminotransferase family.</text>
</comment>
<dbReference type="InterPro" id="IPR050571">
    <property type="entry name" value="Class-IV_PLP-Dep_Aminotrnsfr"/>
</dbReference>
<keyword evidence="2" id="KW-0808">Transferase</keyword>
<dbReference type="PANTHER" id="PTHR42743">
    <property type="entry name" value="AMINO-ACID AMINOTRANSFERASE"/>
    <property type="match status" value="1"/>
</dbReference>
<reference evidence="2 3" key="1">
    <citation type="journal article" date="2019" name="Int. J. Syst. Evol. Microbiol.">
        <title>The Global Catalogue of Microorganisms (GCM) 10K type strain sequencing project: providing services to taxonomists for standard genome sequencing and annotation.</title>
        <authorList>
            <consortium name="The Broad Institute Genomics Platform"/>
            <consortium name="The Broad Institute Genome Sequencing Center for Infectious Disease"/>
            <person name="Wu L."/>
            <person name="Ma J."/>
        </authorList>
    </citation>
    <scope>NUCLEOTIDE SEQUENCE [LARGE SCALE GENOMIC DNA]</scope>
    <source>
        <strain evidence="2 3">JCM 15896</strain>
    </source>
</reference>
<evidence type="ECO:0000313" key="2">
    <source>
        <dbReference type="EMBL" id="GAA0853782.1"/>
    </source>
</evidence>
<name>A0ABN1LDN7_9ALTE</name>
<dbReference type="Proteomes" id="UP001500359">
    <property type="component" value="Unassembled WGS sequence"/>
</dbReference>
<evidence type="ECO:0000313" key="3">
    <source>
        <dbReference type="Proteomes" id="UP001500359"/>
    </source>
</evidence>
<dbReference type="RefSeq" id="WP_343856640.1">
    <property type="nucleotide sequence ID" value="NZ_BAAAFD010000002.1"/>
</dbReference>
<evidence type="ECO:0000256" key="1">
    <source>
        <dbReference type="ARBA" id="ARBA00009320"/>
    </source>
</evidence>
<dbReference type="Pfam" id="PF19798">
    <property type="entry name" value="Sulfotransfer_5"/>
    <property type="match status" value="1"/>
</dbReference>
<dbReference type="EMBL" id="BAAAFD010000002">
    <property type="protein sequence ID" value="GAA0853782.1"/>
    <property type="molecule type" value="Genomic_DNA"/>
</dbReference>
<gene>
    <name evidence="2" type="ORF">GCM10009114_07390</name>
</gene>
<protein>
    <submittedName>
        <fullName evidence="2">Branched chain amino acid aminotransferase</fullName>
    </submittedName>
</protein>
<organism evidence="2 3">
    <name type="scientific">Aliiglaciecola litoralis</name>
    <dbReference type="NCBI Taxonomy" id="582857"/>
    <lineage>
        <taxon>Bacteria</taxon>
        <taxon>Pseudomonadati</taxon>
        <taxon>Pseudomonadota</taxon>
        <taxon>Gammaproteobacteria</taxon>
        <taxon>Alteromonadales</taxon>
        <taxon>Alteromonadaceae</taxon>
        <taxon>Aliiglaciecola</taxon>
    </lineage>
</organism>
<accession>A0ABN1LDN7</accession>
<dbReference type="SUPFAM" id="SSF52540">
    <property type="entry name" value="P-loop containing nucleoside triphosphate hydrolases"/>
    <property type="match status" value="1"/>
</dbReference>
<proteinExistence type="inferred from homology"/>
<keyword evidence="3" id="KW-1185">Reference proteome</keyword>
<dbReference type="InterPro" id="IPR027417">
    <property type="entry name" value="P-loop_NTPase"/>
</dbReference>
<dbReference type="GO" id="GO:0008483">
    <property type="term" value="F:transaminase activity"/>
    <property type="evidence" value="ECO:0007669"/>
    <property type="project" value="UniProtKB-KW"/>
</dbReference>
<keyword evidence="2" id="KW-0032">Aminotransferase</keyword>
<comment type="caution">
    <text evidence="2">The sequence shown here is derived from an EMBL/GenBank/DDBJ whole genome shotgun (WGS) entry which is preliminary data.</text>
</comment>
<dbReference type="PANTHER" id="PTHR42743:SF11">
    <property type="entry name" value="AMINODEOXYCHORISMATE LYASE"/>
    <property type="match status" value="1"/>
</dbReference>